<evidence type="ECO:0000313" key="3">
    <source>
        <dbReference type="Proteomes" id="UP001215598"/>
    </source>
</evidence>
<accession>A0AAD7HL69</accession>
<name>A0AAD7HL69_9AGAR</name>
<proteinExistence type="predicted"/>
<dbReference type="Proteomes" id="UP001215598">
    <property type="component" value="Unassembled WGS sequence"/>
</dbReference>
<sequence>MGIHNHLPYIAILRVSAQPKLLLSGTYSAADSWAEISNFSVCLVQNEPFTSSRGQLLLLPVFYAPLDATELPVIFAQLDSSANVEHTSTSILCILLSLRGIGVILQAGAVPNSAYPDIWPRLWPFIQFLDTYRDHLPEPNHVADEPTYTMFMTLFRCMGDHEPTAAVVSAMRGMRVIIGRAWHFLFDTPVERGLLEFLTILLRTSWTVPAHFEELVAGSGSRKDLTSLAATNYILIFCGGRAAVAGGYQMFDNHHKGLGRLLHATHREVDEEVPSRGSSSSYPLLHPQSGSRSERHPGSPSPHLKPPSRVNHLLLDSLAKVRGRDAADTFVNPEIRDHWRSLLKLARERLAFQLHQNSEQGSVQAMCWVFDFGPGENAATAAALPRIAAALTRQSQFLTKGYPKVKLATCRDGGCAIDALVPRGLQLVPKALLSLEILLFPLLHPAYPPELSNPNMPEVWIKLLADSAVLWRYKSYKVTMWRCLPSAPAVRVALVVADSVGDGAGEKLR</sequence>
<dbReference type="EMBL" id="JARKIB010000213">
    <property type="protein sequence ID" value="KAJ7723172.1"/>
    <property type="molecule type" value="Genomic_DNA"/>
</dbReference>
<keyword evidence="3" id="KW-1185">Reference proteome</keyword>
<gene>
    <name evidence="2" type="ORF">B0H16DRAFT_1473016</name>
</gene>
<protein>
    <submittedName>
        <fullName evidence="2">Uncharacterized protein</fullName>
    </submittedName>
</protein>
<feature type="region of interest" description="Disordered" evidence="1">
    <location>
        <begin position="269"/>
        <end position="309"/>
    </location>
</feature>
<comment type="caution">
    <text evidence="2">The sequence shown here is derived from an EMBL/GenBank/DDBJ whole genome shotgun (WGS) entry which is preliminary data.</text>
</comment>
<organism evidence="2 3">
    <name type="scientific">Mycena metata</name>
    <dbReference type="NCBI Taxonomy" id="1033252"/>
    <lineage>
        <taxon>Eukaryota</taxon>
        <taxon>Fungi</taxon>
        <taxon>Dikarya</taxon>
        <taxon>Basidiomycota</taxon>
        <taxon>Agaricomycotina</taxon>
        <taxon>Agaricomycetes</taxon>
        <taxon>Agaricomycetidae</taxon>
        <taxon>Agaricales</taxon>
        <taxon>Marasmiineae</taxon>
        <taxon>Mycenaceae</taxon>
        <taxon>Mycena</taxon>
    </lineage>
</organism>
<reference evidence="2" key="1">
    <citation type="submission" date="2023-03" db="EMBL/GenBank/DDBJ databases">
        <title>Massive genome expansion in bonnet fungi (Mycena s.s.) driven by repeated elements and novel gene families across ecological guilds.</title>
        <authorList>
            <consortium name="Lawrence Berkeley National Laboratory"/>
            <person name="Harder C.B."/>
            <person name="Miyauchi S."/>
            <person name="Viragh M."/>
            <person name="Kuo A."/>
            <person name="Thoen E."/>
            <person name="Andreopoulos B."/>
            <person name="Lu D."/>
            <person name="Skrede I."/>
            <person name="Drula E."/>
            <person name="Henrissat B."/>
            <person name="Morin E."/>
            <person name="Kohler A."/>
            <person name="Barry K."/>
            <person name="LaButti K."/>
            <person name="Morin E."/>
            <person name="Salamov A."/>
            <person name="Lipzen A."/>
            <person name="Mereny Z."/>
            <person name="Hegedus B."/>
            <person name="Baldrian P."/>
            <person name="Stursova M."/>
            <person name="Weitz H."/>
            <person name="Taylor A."/>
            <person name="Grigoriev I.V."/>
            <person name="Nagy L.G."/>
            <person name="Martin F."/>
            <person name="Kauserud H."/>
        </authorList>
    </citation>
    <scope>NUCLEOTIDE SEQUENCE</scope>
    <source>
        <strain evidence="2">CBHHK182m</strain>
    </source>
</reference>
<evidence type="ECO:0000256" key="1">
    <source>
        <dbReference type="SAM" id="MobiDB-lite"/>
    </source>
</evidence>
<dbReference type="AlphaFoldDB" id="A0AAD7HL69"/>
<evidence type="ECO:0000313" key="2">
    <source>
        <dbReference type="EMBL" id="KAJ7723172.1"/>
    </source>
</evidence>